<dbReference type="AlphaFoldDB" id="A0A918K992"/>
<dbReference type="InterPro" id="IPR009998">
    <property type="entry name" value="YfaZ"/>
</dbReference>
<sequence>MRFKHGLLAVCATLPMTALAGGSLDLSLSDTSVRLEHEAVRVGSGAHITTGLLYSEERQSYAFSAGFNAVDATLSNNDLIGGLGFKGFLFDAQEPGFAIGVGGFLRWQPDFMNGLGTEANLYYAPDILSFKDVTAFHEIIARVTYKVLPQGRVFVGWHDVSGYYTGTQATVDETFHIGFRISY</sequence>
<dbReference type="EMBL" id="BMXR01000004">
    <property type="protein sequence ID" value="GGX53337.1"/>
    <property type="molecule type" value="Genomic_DNA"/>
</dbReference>
<evidence type="ECO:0000313" key="3">
    <source>
        <dbReference type="Proteomes" id="UP000626148"/>
    </source>
</evidence>
<proteinExistence type="predicted"/>
<accession>A0A918K992</accession>
<feature type="signal peptide" evidence="1">
    <location>
        <begin position="1"/>
        <end position="20"/>
    </location>
</feature>
<evidence type="ECO:0008006" key="4">
    <source>
        <dbReference type="Google" id="ProtNLM"/>
    </source>
</evidence>
<reference evidence="2" key="2">
    <citation type="submission" date="2020-09" db="EMBL/GenBank/DDBJ databases">
        <authorList>
            <person name="Sun Q."/>
            <person name="Kim S."/>
        </authorList>
    </citation>
    <scope>NUCLEOTIDE SEQUENCE</scope>
    <source>
        <strain evidence="2">KCTC 22169</strain>
    </source>
</reference>
<evidence type="ECO:0000313" key="2">
    <source>
        <dbReference type="EMBL" id="GGX53337.1"/>
    </source>
</evidence>
<dbReference type="Proteomes" id="UP000626148">
    <property type="component" value="Unassembled WGS sequence"/>
</dbReference>
<keyword evidence="1" id="KW-0732">Signal</keyword>
<name>A0A918K992_9GAMM</name>
<protein>
    <recommendedName>
        <fullName evidence="4">YfaZ</fullName>
    </recommendedName>
</protein>
<feature type="chain" id="PRO_5037885384" description="YfaZ" evidence="1">
    <location>
        <begin position="21"/>
        <end position="183"/>
    </location>
</feature>
<gene>
    <name evidence="2" type="ORF">GCM10007392_21050</name>
</gene>
<dbReference type="Pfam" id="PF07437">
    <property type="entry name" value="YfaZ"/>
    <property type="match status" value="1"/>
</dbReference>
<evidence type="ECO:0000256" key="1">
    <source>
        <dbReference type="SAM" id="SignalP"/>
    </source>
</evidence>
<keyword evidence="3" id="KW-1185">Reference proteome</keyword>
<dbReference type="RefSeq" id="WP_189608484.1">
    <property type="nucleotide sequence ID" value="NZ_BMXR01000004.1"/>
</dbReference>
<organism evidence="2 3">
    <name type="scientific">Saccharospirillum salsuginis</name>
    <dbReference type="NCBI Taxonomy" id="418750"/>
    <lineage>
        <taxon>Bacteria</taxon>
        <taxon>Pseudomonadati</taxon>
        <taxon>Pseudomonadota</taxon>
        <taxon>Gammaproteobacteria</taxon>
        <taxon>Oceanospirillales</taxon>
        <taxon>Saccharospirillaceae</taxon>
        <taxon>Saccharospirillum</taxon>
    </lineage>
</organism>
<comment type="caution">
    <text evidence="2">The sequence shown here is derived from an EMBL/GenBank/DDBJ whole genome shotgun (WGS) entry which is preliminary data.</text>
</comment>
<reference evidence="2" key="1">
    <citation type="journal article" date="2014" name="Int. J. Syst. Evol. Microbiol.">
        <title>Complete genome sequence of Corynebacterium casei LMG S-19264T (=DSM 44701T), isolated from a smear-ripened cheese.</title>
        <authorList>
            <consortium name="US DOE Joint Genome Institute (JGI-PGF)"/>
            <person name="Walter F."/>
            <person name="Albersmeier A."/>
            <person name="Kalinowski J."/>
            <person name="Ruckert C."/>
        </authorList>
    </citation>
    <scope>NUCLEOTIDE SEQUENCE</scope>
    <source>
        <strain evidence="2">KCTC 22169</strain>
    </source>
</reference>